<dbReference type="RefSeq" id="WP_242623196.1">
    <property type="nucleotide sequence ID" value="NZ_SHKL01000001.1"/>
</dbReference>
<dbReference type="PANTHER" id="PTHR36852:SF1">
    <property type="entry name" value="PROTEIN GVPL 2"/>
    <property type="match status" value="1"/>
</dbReference>
<evidence type="ECO:0000256" key="1">
    <source>
        <dbReference type="ARBA" id="ARBA00022987"/>
    </source>
</evidence>
<accession>A0A4Q7V0E6</accession>
<dbReference type="Proteomes" id="UP000291591">
    <property type="component" value="Unassembled WGS sequence"/>
</dbReference>
<comment type="subcellular location">
    <subcellularLocation>
        <location evidence="2">Gas vesicle</location>
    </subcellularLocation>
</comment>
<evidence type="ECO:0000256" key="3">
    <source>
        <dbReference type="ARBA" id="ARBA00035643"/>
    </source>
</evidence>
<evidence type="ECO:0000313" key="4">
    <source>
        <dbReference type="EMBL" id="RZT86878.1"/>
    </source>
</evidence>
<dbReference type="EMBL" id="SHKL01000001">
    <property type="protein sequence ID" value="RZT86878.1"/>
    <property type="molecule type" value="Genomic_DNA"/>
</dbReference>
<reference evidence="4 5" key="1">
    <citation type="submission" date="2019-02" db="EMBL/GenBank/DDBJ databases">
        <title>Sequencing the genomes of 1000 actinobacteria strains.</title>
        <authorList>
            <person name="Klenk H.-P."/>
        </authorList>
    </citation>
    <scope>NUCLEOTIDE SEQUENCE [LARGE SCALE GENOMIC DNA]</scope>
    <source>
        <strain evidence="4 5">DSM 45779</strain>
    </source>
</reference>
<dbReference type="PANTHER" id="PTHR36852">
    <property type="entry name" value="PROTEIN GVPL 2"/>
    <property type="match status" value="1"/>
</dbReference>
<evidence type="ECO:0000313" key="5">
    <source>
        <dbReference type="Proteomes" id="UP000291591"/>
    </source>
</evidence>
<evidence type="ECO:0000256" key="2">
    <source>
        <dbReference type="ARBA" id="ARBA00035108"/>
    </source>
</evidence>
<comment type="caution">
    <text evidence="4">The sequence shown here is derived from an EMBL/GenBank/DDBJ whole genome shotgun (WGS) entry which is preliminary data.</text>
</comment>
<gene>
    <name evidence="4" type="ORF">EV383_3777</name>
</gene>
<keyword evidence="1" id="KW-0304">Gas vesicle</keyword>
<sequence>MPDHAGPDPVVYVYAVGRDLPDRAPAGLTGVGGRVVRTVAGAGLQALVGDVPREEFSDERLEASLQDLTWLAATARAHHHVVDTVGQVAALVPLALATVFYDEDRVRAVLAERGPEFGRVLDDLDGRAEFGVKVYLPTTPPRAETGDRPTSGAEYLRRRRAAVGDAERVVQTARESALALHDTAAEASVRSRRHRVHDAALTGRTEQMVLNGAYLVDRARSGEWRAAVERATPGDVTVEVTGPWIPYSFVDAGDGPDTVDGAPREDA</sequence>
<protein>
    <submittedName>
        <fullName evidence="4">Gas vesicle protein GvpL/GvpF</fullName>
    </submittedName>
</protein>
<dbReference type="GO" id="GO:0031411">
    <property type="term" value="C:gas vesicle"/>
    <property type="evidence" value="ECO:0007669"/>
    <property type="project" value="UniProtKB-SubCell"/>
</dbReference>
<keyword evidence="5" id="KW-1185">Reference proteome</keyword>
<organism evidence="4 5">
    <name type="scientific">Pseudonocardia sediminis</name>
    <dbReference type="NCBI Taxonomy" id="1397368"/>
    <lineage>
        <taxon>Bacteria</taxon>
        <taxon>Bacillati</taxon>
        <taxon>Actinomycetota</taxon>
        <taxon>Actinomycetes</taxon>
        <taxon>Pseudonocardiales</taxon>
        <taxon>Pseudonocardiaceae</taxon>
        <taxon>Pseudonocardia</taxon>
    </lineage>
</organism>
<dbReference type="GO" id="GO:0031412">
    <property type="term" value="P:gas vesicle organization"/>
    <property type="evidence" value="ECO:0007669"/>
    <property type="project" value="InterPro"/>
</dbReference>
<name>A0A4Q7V0E6_PSEST</name>
<comment type="similarity">
    <text evidence="3">Belongs to the gas vesicle GvpF/GvpL family.</text>
</comment>
<dbReference type="InterPro" id="IPR009430">
    <property type="entry name" value="GvpL/GvpF"/>
</dbReference>
<proteinExistence type="inferred from homology"/>
<dbReference type="AlphaFoldDB" id="A0A4Q7V0E6"/>
<dbReference type="Pfam" id="PF06386">
    <property type="entry name" value="GvpL_GvpF"/>
    <property type="match status" value="1"/>
</dbReference>